<dbReference type="GeneID" id="25250971"/>
<evidence type="ECO:0000313" key="1">
    <source>
        <dbReference type="EMBL" id="CDJ43286.1"/>
    </source>
</evidence>
<dbReference type="Proteomes" id="UP000030747">
    <property type="component" value="Unassembled WGS sequence"/>
</dbReference>
<dbReference type="VEuPathDB" id="ToxoDB:ETH_00008850"/>
<protein>
    <submittedName>
        <fullName evidence="1">Uncharacterized protein</fullName>
    </submittedName>
</protein>
<keyword evidence="2" id="KW-1185">Reference proteome</keyword>
<sequence length="156" mass="16960">MSCERKQAFSTALTSFSAAAANIALQLKTDKASYEQVEEGQEGTLSGVHAVHLLCKTALSQLEPAEELSRLGQEKHLLLLECFRGMARCAFKAGELQKGLQLAVDLDSPIVYRQCAESLLSIQQHRHAAVLLSRAGDPERAASIYITVRPQTATAH</sequence>
<dbReference type="InterPro" id="IPR040379">
    <property type="entry name" value="WDR19/dyf-2"/>
</dbReference>
<reference evidence="1" key="1">
    <citation type="submission" date="2013-10" db="EMBL/GenBank/DDBJ databases">
        <title>Genomic analysis of the causative agents of coccidiosis in chickens.</title>
        <authorList>
            <person name="Reid A.J."/>
            <person name="Blake D."/>
            <person name="Billington K."/>
            <person name="Browne H."/>
            <person name="Dunn M."/>
            <person name="Hung S."/>
            <person name="Kawahara F."/>
            <person name="Miranda-Saavedra D."/>
            <person name="Mourier T."/>
            <person name="Nagra H."/>
            <person name="Otto T.D."/>
            <person name="Rawlings N."/>
            <person name="Sanchez A."/>
            <person name="Sanders M."/>
            <person name="Subramaniam C."/>
            <person name="Tay Y."/>
            <person name="Dear P."/>
            <person name="Doerig C."/>
            <person name="Gruber A."/>
            <person name="Parkinson J."/>
            <person name="Shirley M."/>
            <person name="Wan K.L."/>
            <person name="Berriman M."/>
            <person name="Tomley F."/>
            <person name="Pain A."/>
        </authorList>
    </citation>
    <scope>NUCLEOTIDE SEQUENCE [LARGE SCALE GENOMIC DNA]</scope>
    <source>
        <strain evidence="1">Houghton</strain>
    </source>
</reference>
<dbReference type="PANTHER" id="PTHR14920">
    <property type="entry name" value="OSMOTIC AVOIDANCE ABNORMAL PROTEIN 1/WD REPEAT MEMBRANE PROTEIN"/>
    <property type="match status" value="1"/>
</dbReference>
<dbReference type="GO" id="GO:0030991">
    <property type="term" value="C:intraciliary transport particle A"/>
    <property type="evidence" value="ECO:0007669"/>
    <property type="project" value="TreeGrafter"/>
</dbReference>
<name>U6KZ90_EIMTE</name>
<gene>
    <name evidence="1" type="ORF">ETH_00008850</name>
</gene>
<dbReference type="GO" id="GO:0035721">
    <property type="term" value="P:intraciliary retrograde transport"/>
    <property type="evidence" value="ECO:0007669"/>
    <property type="project" value="InterPro"/>
</dbReference>
<accession>U6KZ90</accession>
<dbReference type="GO" id="GO:0005929">
    <property type="term" value="C:cilium"/>
    <property type="evidence" value="ECO:0007669"/>
    <property type="project" value="TreeGrafter"/>
</dbReference>
<organism evidence="1 2">
    <name type="scientific">Eimeria tenella</name>
    <name type="common">Coccidian parasite</name>
    <dbReference type="NCBI Taxonomy" id="5802"/>
    <lineage>
        <taxon>Eukaryota</taxon>
        <taxon>Sar</taxon>
        <taxon>Alveolata</taxon>
        <taxon>Apicomplexa</taxon>
        <taxon>Conoidasida</taxon>
        <taxon>Coccidia</taxon>
        <taxon>Eucoccidiorida</taxon>
        <taxon>Eimeriorina</taxon>
        <taxon>Eimeriidae</taxon>
        <taxon>Eimeria</taxon>
    </lineage>
</organism>
<evidence type="ECO:0000313" key="2">
    <source>
        <dbReference type="Proteomes" id="UP000030747"/>
    </source>
</evidence>
<dbReference type="OrthoDB" id="10250638at2759"/>
<dbReference type="RefSeq" id="XP_013234036.1">
    <property type="nucleotide sequence ID" value="XM_013378582.1"/>
</dbReference>
<dbReference type="VEuPathDB" id="ToxoDB:ETH2_1445900"/>
<reference evidence="1" key="2">
    <citation type="submission" date="2013-10" db="EMBL/GenBank/DDBJ databases">
        <authorList>
            <person name="Aslett M."/>
        </authorList>
    </citation>
    <scope>NUCLEOTIDE SEQUENCE [LARGE SCALE GENOMIC DNA]</scope>
    <source>
        <strain evidence="1">Houghton</strain>
    </source>
</reference>
<dbReference type="EMBL" id="HG675758">
    <property type="protein sequence ID" value="CDJ43286.1"/>
    <property type="molecule type" value="Genomic_DNA"/>
</dbReference>
<proteinExistence type="predicted"/>
<dbReference type="AlphaFoldDB" id="U6KZ90"/>
<dbReference type="GO" id="GO:0060271">
    <property type="term" value="P:cilium assembly"/>
    <property type="evidence" value="ECO:0007669"/>
    <property type="project" value="TreeGrafter"/>
</dbReference>
<dbReference type="PANTHER" id="PTHR14920:SF0">
    <property type="entry name" value="WD REPEAT DOMAIN 19"/>
    <property type="match status" value="1"/>
</dbReference>